<feature type="compositionally biased region" description="Low complexity" evidence="1">
    <location>
        <begin position="48"/>
        <end position="60"/>
    </location>
</feature>
<dbReference type="AlphaFoldDB" id="A0A9P0B2W5"/>
<dbReference type="EMBL" id="OV121134">
    <property type="protein sequence ID" value="CAH0553584.1"/>
    <property type="molecule type" value="Genomic_DNA"/>
</dbReference>
<proteinExistence type="predicted"/>
<reference evidence="2" key="1">
    <citation type="submission" date="2021-12" db="EMBL/GenBank/DDBJ databases">
        <authorList>
            <person name="King R."/>
        </authorList>
    </citation>
    <scope>NUCLEOTIDE SEQUENCE</scope>
</reference>
<dbReference type="Proteomes" id="UP001154078">
    <property type="component" value="Chromosome 3"/>
</dbReference>
<evidence type="ECO:0000313" key="2">
    <source>
        <dbReference type="EMBL" id="CAH0553584.1"/>
    </source>
</evidence>
<organism evidence="2 3">
    <name type="scientific">Brassicogethes aeneus</name>
    <name type="common">Rape pollen beetle</name>
    <name type="synonym">Meligethes aeneus</name>
    <dbReference type="NCBI Taxonomy" id="1431903"/>
    <lineage>
        <taxon>Eukaryota</taxon>
        <taxon>Metazoa</taxon>
        <taxon>Ecdysozoa</taxon>
        <taxon>Arthropoda</taxon>
        <taxon>Hexapoda</taxon>
        <taxon>Insecta</taxon>
        <taxon>Pterygota</taxon>
        <taxon>Neoptera</taxon>
        <taxon>Endopterygota</taxon>
        <taxon>Coleoptera</taxon>
        <taxon>Polyphaga</taxon>
        <taxon>Cucujiformia</taxon>
        <taxon>Nitidulidae</taxon>
        <taxon>Meligethinae</taxon>
        <taxon>Brassicogethes</taxon>
    </lineage>
</organism>
<gene>
    <name evidence="2" type="ORF">MELIAE_LOCUS5546</name>
</gene>
<evidence type="ECO:0000313" key="3">
    <source>
        <dbReference type="Proteomes" id="UP001154078"/>
    </source>
</evidence>
<keyword evidence="3" id="KW-1185">Reference proteome</keyword>
<name>A0A9P0B2W5_BRAAE</name>
<feature type="region of interest" description="Disordered" evidence="1">
    <location>
        <begin position="37"/>
        <end position="62"/>
    </location>
</feature>
<sequence>MTEPIPFPINPYVEGIDQKTLPFREWIDSEYNQEKWDAGKGKASIKVPKSPKSPSEPSPEALFEDPQELYLPKSFANEVCQWKRPPDVFFDVKRAGGVREHGRLPRSDVGQSSSFAQRARSQLYFVGGDAAIFGKLRAVRDRGGVACLHPDHRPDALEALASRLL</sequence>
<accession>A0A9P0B2W5</accession>
<evidence type="ECO:0000256" key="1">
    <source>
        <dbReference type="SAM" id="MobiDB-lite"/>
    </source>
</evidence>
<protein>
    <submittedName>
        <fullName evidence="2">Uncharacterized protein</fullName>
    </submittedName>
</protein>